<dbReference type="PANTHER" id="PTHR46825:SF7">
    <property type="entry name" value="D-ALANYL-D-ALANINE CARBOXYPEPTIDASE"/>
    <property type="match status" value="1"/>
</dbReference>
<gene>
    <name evidence="2" type="ORF">C1I98_17300</name>
</gene>
<name>A0A2W2H395_9ACTN</name>
<sequence length="379" mass="40156">MTDLAGCKAEESLRQSAPKEAHLMRRILAAAAAATVLTAALAAPAAAAVAHHGGKDAVQRQIDRLTTQDGLAGAVVSVRERNGRSTSWTSGTAERGTGRPMVGADAHFRAASVTKAVIGAQVMRLAAEGRIDLNRRAEHYLPGALGGRAITVAQLLRHTSGLPEYFDLVDWTKPATPADHLKLALTREPVGEPGQKWSYSNTNYLVAGMIIEKVTGRDFREVTREGVLRGLHGTYWPKPGELDIRGEHAHTYGVNPVDPEAGEADVTRLPGHAFGAGGGLVATPADLNRFWQAIPRSTLNTMLAGRVPATEPAGSKYGLGLHTYPLSCGPALMHDGGLPGVRVLSGRDRAGRAATVYVTGDPKDDRHIFAAFDAALCDR</sequence>
<proteinExistence type="predicted"/>
<accession>A0A2W2H395</accession>
<reference evidence="2 3" key="1">
    <citation type="submission" date="2018-01" db="EMBL/GenBank/DDBJ databases">
        <title>Draft genome sequence of Sphaerisporangium sp. 7K107.</title>
        <authorList>
            <person name="Sahin N."/>
            <person name="Saygin H."/>
            <person name="Ay H."/>
        </authorList>
    </citation>
    <scope>NUCLEOTIDE SEQUENCE [LARGE SCALE GENOMIC DNA]</scope>
    <source>
        <strain evidence="2 3">7K107</strain>
    </source>
</reference>
<organism evidence="2 3">
    <name type="scientific">Spongiactinospora gelatinilytica</name>
    <dbReference type="NCBI Taxonomy" id="2666298"/>
    <lineage>
        <taxon>Bacteria</taxon>
        <taxon>Bacillati</taxon>
        <taxon>Actinomycetota</taxon>
        <taxon>Actinomycetes</taxon>
        <taxon>Streptosporangiales</taxon>
        <taxon>Streptosporangiaceae</taxon>
        <taxon>Spongiactinospora</taxon>
    </lineage>
</organism>
<dbReference type="SUPFAM" id="SSF56601">
    <property type="entry name" value="beta-lactamase/transpeptidase-like"/>
    <property type="match status" value="1"/>
</dbReference>
<evidence type="ECO:0000313" key="2">
    <source>
        <dbReference type="EMBL" id="PZG44420.1"/>
    </source>
</evidence>
<dbReference type="Proteomes" id="UP000248544">
    <property type="component" value="Unassembled WGS sequence"/>
</dbReference>
<dbReference type="AlphaFoldDB" id="A0A2W2H395"/>
<keyword evidence="3" id="KW-1185">Reference proteome</keyword>
<dbReference type="PANTHER" id="PTHR46825">
    <property type="entry name" value="D-ALANYL-D-ALANINE-CARBOXYPEPTIDASE/ENDOPEPTIDASE AMPH"/>
    <property type="match status" value="1"/>
</dbReference>
<dbReference type="InterPro" id="IPR001466">
    <property type="entry name" value="Beta-lactam-related"/>
</dbReference>
<dbReference type="Gene3D" id="3.40.710.10">
    <property type="entry name" value="DD-peptidase/beta-lactamase superfamily"/>
    <property type="match status" value="1"/>
</dbReference>
<feature type="domain" description="Beta-lactamase-related" evidence="1">
    <location>
        <begin position="59"/>
        <end position="363"/>
    </location>
</feature>
<dbReference type="InterPro" id="IPR050491">
    <property type="entry name" value="AmpC-like"/>
</dbReference>
<evidence type="ECO:0000259" key="1">
    <source>
        <dbReference type="Pfam" id="PF00144"/>
    </source>
</evidence>
<comment type="caution">
    <text evidence="2">The sequence shown here is derived from an EMBL/GenBank/DDBJ whole genome shotgun (WGS) entry which is preliminary data.</text>
</comment>
<dbReference type="InterPro" id="IPR012338">
    <property type="entry name" value="Beta-lactam/transpept-like"/>
</dbReference>
<protein>
    <submittedName>
        <fullName evidence="2">Peptidase</fullName>
    </submittedName>
</protein>
<dbReference type="Pfam" id="PF00144">
    <property type="entry name" value="Beta-lactamase"/>
    <property type="match status" value="1"/>
</dbReference>
<evidence type="ECO:0000313" key="3">
    <source>
        <dbReference type="Proteomes" id="UP000248544"/>
    </source>
</evidence>
<dbReference type="EMBL" id="POUA01000125">
    <property type="protein sequence ID" value="PZG44420.1"/>
    <property type="molecule type" value="Genomic_DNA"/>
</dbReference>